<protein>
    <submittedName>
        <fullName evidence="1">Uncharacterized protein</fullName>
    </submittedName>
</protein>
<keyword evidence="2" id="KW-1185">Reference proteome</keyword>
<dbReference type="EMBL" id="SZQA01000033">
    <property type="protein sequence ID" value="TKK84607.1"/>
    <property type="molecule type" value="Genomic_DNA"/>
</dbReference>
<evidence type="ECO:0000313" key="2">
    <source>
        <dbReference type="Proteomes" id="UP000308705"/>
    </source>
</evidence>
<reference evidence="1 2" key="1">
    <citation type="submission" date="2019-04" db="EMBL/GenBank/DDBJ databases">
        <title>Herbidospora sp. NEAU-GS14.nov., a novel actinomycete isolated from soil.</title>
        <authorList>
            <person name="Han L."/>
        </authorList>
    </citation>
    <scope>NUCLEOTIDE SEQUENCE [LARGE SCALE GENOMIC DNA]</scope>
    <source>
        <strain evidence="1 2">NEAU-GS14</strain>
    </source>
</reference>
<comment type="caution">
    <text evidence="1">The sequence shown here is derived from an EMBL/GenBank/DDBJ whole genome shotgun (WGS) entry which is preliminary data.</text>
</comment>
<sequence>MGDLELVMADVTRSHRSQTPIYDGTAKVIASWWYGGHSHAFTGLNMSGRIYMPELLAEIDGAIEYVRKSPANHWDAHKRVNDQGTRRHNLAALEALKVYVQYHKNRGPQEGWGRVWVDVLTPEDEYSILEGE</sequence>
<proteinExistence type="predicted"/>
<dbReference type="RefSeq" id="WP_137250191.1">
    <property type="nucleotide sequence ID" value="NZ_SZQA01000033.1"/>
</dbReference>
<dbReference type="Proteomes" id="UP000308705">
    <property type="component" value="Unassembled WGS sequence"/>
</dbReference>
<name>A0A4U3MAB3_9ACTN</name>
<evidence type="ECO:0000313" key="1">
    <source>
        <dbReference type="EMBL" id="TKK84607.1"/>
    </source>
</evidence>
<gene>
    <name evidence="1" type="ORF">FDA94_28680</name>
</gene>
<accession>A0A4U3MAB3</accession>
<dbReference type="AlphaFoldDB" id="A0A4U3MAB3"/>
<organism evidence="1 2">
    <name type="scientific">Herbidospora galbida</name>
    <dbReference type="NCBI Taxonomy" id="2575442"/>
    <lineage>
        <taxon>Bacteria</taxon>
        <taxon>Bacillati</taxon>
        <taxon>Actinomycetota</taxon>
        <taxon>Actinomycetes</taxon>
        <taxon>Streptosporangiales</taxon>
        <taxon>Streptosporangiaceae</taxon>
        <taxon>Herbidospora</taxon>
    </lineage>
</organism>